<dbReference type="AlphaFoldDB" id="A0A521DXH9"/>
<keyword evidence="1" id="KW-0812">Transmembrane</keyword>
<dbReference type="Proteomes" id="UP000317557">
    <property type="component" value="Unassembled WGS sequence"/>
</dbReference>
<proteinExistence type="predicted"/>
<protein>
    <submittedName>
        <fullName evidence="2">Uncharacterized protein</fullName>
    </submittedName>
</protein>
<dbReference type="EMBL" id="FXTP01000009">
    <property type="protein sequence ID" value="SMO76322.1"/>
    <property type="molecule type" value="Genomic_DNA"/>
</dbReference>
<evidence type="ECO:0000313" key="3">
    <source>
        <dbReference type="Proteomes" id="UP000317557"/>
    </source>
</evidence>
<organism evidence="2 3">
    <name type="scientific">Gracilimonas mengyeensis</name>
    <dbReference type="NCBI Taxonomy" id="1302730"/>
    <lineage>
        <taxon>Bacteria</taxon>
        <taxon>Pseudomonadati</taxon>
        <taxon>Balneolota</taxon>
        <taxon>Balneolia</taxon>
        <taxon>Balneolales</taxon>
        <taxon>Balneolaceae</taxon>
        <taxon>Gracilimonas</taxon>
    </lineage>
</organism>
<feature type="transmembrane region" description="Helical" evidence="1">
    <location>
        <begin position="42"/>
        <end position="63"/>
    </location>
</feature>
<evidence type="ECO:0000313" key="2">
    <source>
        <dbReference type="EMBL" id="SMO76322.1"/>
    </source>
</evidence>
<dbReference type="OrthoDB" id="1448319at2"/>
<name>A0A521DXH9_9BACT</name>
<evidence type="ECO:0000256" key="1">
    <source>
        <dbReference type="SAM" id="Phobius"/>
    </source>
</evidence>
<keyword evidence="1" id="KW-1133">Transmembrane helix</keyword>
<keyword evidence="1" id="KW-0472">Membrane</keyword>
<reference evidence="2 3" key="1">
    <citation type="submission" date="2017-05" db="EMBL/GenBank/DDBJ databases">
        <authorList>
            <person name="Varghese N."/>
            <person name="Submissions S."/>
        </authorList>
    </citation>
    <scope>NUCLEOTIDE SEQUENCE [LARGE SCALE GENOMIC DNA]</scope>
    <source>
        <strain evidence="2 3">DSM 21985</strain>
    </source>
</reference>
<keyword evidence="3" id="KW-1185">Reference proteome</keyword>
<accession>A0A521DXH9</accession>
<gene>
    <name evidence="2" type="ORF">SAMN06265219_109187</name>
</gene>
<sequence>MDLKNKTRKELETKIEDLERLINKKGIGSGYLSRAERLQRDLNLAVILGGSAALLGAAAWTIYKFRDE</sequence>
<dbReference type="RefSeq" id="WP_142454812.1">
    <property type="nucleotide sequence ID" value="NZ_FXTP01000009.1"/>
</dbReference>